<reference evidence="2 3" key="1">
    <citation type="submission" date="2015-07" db="EMBL/GenBank/DDBJ databases">
        <title>The genome of Pseudoloma neurophilia, a relevant intracellular parasite of the zebrafish.</title>
        <authorList>
            <person name="Ndikumana S."/>
            <person name="Pelin A."/>
            <person name="Sanders J."/>
            <person name="Corradi N."/>
        </authorList>
    </citation>
    <scope>NUCLEOTIDE SEQUENCE [LARGE SCALE GENOMIC DNA]</scope>
    <source>
        <strain evidence="2 3">MK1</strain>
    </source>
</reference>
<sequence>MAYERILLSTNQISQKMPPLLVLISLFFFKKCLTADSDELQHDQIIKIIKQVNELYAQYTCRGKYMKFTVTIAEELPKWLNILESEYKSLSSFAKRNKLYQTIYKIKFMMRK</sequence>
<organism evidence="2 3">
    <name type="scientific">Pseudoloma neurophilia</name>
    <dbReference type="NCBI Taxonomy" id="146866"/>
    <lineage>
        <taxon>Eukaryota</taxon>
        <taxon>Fungi</taxon>
        <taxon>Fungi incertae sedis</taxon>
        <taxon>Microsporidia</taxon>
        <taxon>Pseudoloma</taxon>
    </lineage>
</organism>
<gene>
    <name evidence="2" type="ORF">M153_11200011382</name>
</gene>
<evidence type="ECO:0000313" key="3">
    <source>
        <dbReference type="Proteomes" id="UP000051530"/>
    </source>
</evidence>
<keyword evidence="1" id="KW-0732">Signal</keyword>
<dbReference type="Proteomes" id="UP000051530">
    <property type="component" value="Unassembled WGS sequence"/>
</dbReference>
<feature type="signal peptide" evidence="1">
    <location>
        <begin position="1"/>
        <end position="34"/>
    </location>
</feature>
<proteinExistence type="predicted"/>
<dbReference type="VEuPathDB" id="MicrosporidiaDB:M153_11200011382"/>
<protein>
    <submittedName>
        <fullName evidence="2">Uncharacterized protein</fullName>
    </submittedName>
</protein>
<comment type="caution">
    <text evidence="2">The sequence shown here is derived from an EMBL/GenBank/DDBJ whole genome shotgun (WGS) entry which is preliminary data.</text>
</comment>
<evidence type="ECO:0000256" key="1">
    <source>
        <dbReference type="SAM" id="SignalP"/>
    </source>
</evidence>
<evidence type="ECO:0000313" key="2">
    <source>
        <dbReference type="EMBL" id="KRH94908.1"/>
    </source>
</evidence>
<keyword evidence="3" id="KW-1185">Reference proteome</keyword>
<name>A0A0R0M080_9MICR</name>
<dbReference type="EMBL" id="LGUB01000018">
    <property type="protein sequence ID" value="KRH94908.1"/>
    <property type="molecule type" value="Genomic_DNA"/>
</dbReference>
<dbReference type="AlphaFoldDB" id="A0A0R0M080"/>
<accession>A0A0R0M080</accession>
<feature type="chain" id="PRO_5006399050" evidence="1">
    <location>
        <begin position="35"/>
        <end position="112"/>
    </location>
</feature>